<dbReference type="PANTHER" id="PTHR40469">
    <property type="entry name" value="SECRETED GLYCOSYL HYDROLASE"/>
    <property type="match status" value="1"/>
</dbReference>
<dbReference type="Gene3D" id="3.40.50.880">
    <property type="match status" value="1"/>
</dbReference>
<dbReference type="Pfam" id="PF06283">
    <property type="entry name" value="ThuA"/>
    <property type="match status" value="1"/>
</dbReference>
<evidence type="ECO:0000256" key="1">
    <source>
        <dbReference type="SAM" id="SignalP"/>
    </source>
</evidence>
<name>A0A1X7JUY9_9SPHI</name>
<feature type="chain" id="PRO_5012236932" description="ThuA-like domain-containing protein" evidence="1">
    <location>
        <begin position="21"/>
        <end position="243"/>
    </location>
</feature>
<dbReference type="Proteomes" id="UP000192980">
    <property type="component" value="Unassembled WGS sequence"/>
</dbReference>
<dbReference type="OrthoDB" id="9816308at2"/>
<protein>
    <recommendedName>
        <fullName evidence="2">ThuA-like domain-containing protein</fullName>
    </recommendedName>
</protein>
<feature type="signal peptide" evidence="1">
    <location>
        <begin position="1"/>
        <end position="20"/>
    </location>
</feature>
<reference evidence="3 4" key="1">
    <citation type="submission" date="2017-04" db="EMBL/GenBank/DDBJ databases">
        <authorList>
            <person name="Afonso C.L."/>
            <person name="Miller P.J."/>
            <person name="Scott M.A."/>
            <person name="Spackman E."/>
            <person name="Goraichik I."/>
            <person name="Dimitrov K.M."/>
            <person name="Suarez D.L."/>
            <person name="Swayne D.E."/>
        </authorList>
    </citation>
    <scope>NUCLEOTIDE SEQUENCE [LARGE SCALE GENOMIC DNA]</scope>
    <source>
        <strain evidence="3 4">DSM 22418</strain>
    </source>
</reference>
<dbReference type="RefSeq" id="WP_085472919.1">
    <property type="nucleotide sequence ID" value="NZ_FXAU01000003.1"/>
</dbReference>
<gene>
    <name evidence="3" type="ORF">SAMN05660862_2199</name>
</gene>
<dbReference type="InterPro" id="IPR029010">
    <property type="entry name" value="ThuA-like"/>
</dbReference>
<evidence type="ECO:0000313" key="4">
    <source>
        <dbReference type="Proteomes" id="UP000192980"/>
    </source>
</evidence>
<keyword evidence="1" id="KW-0732">Signal</keyword>
<dbReference type="EMBL" id="FXAU01000003">
    <property type="protein sequence ID" value="SMG31628.1"/>
    <property type="molecule type" value="Genomic_DNA"/>
</dbReference>
<proteinExistence type="predicted"/>
<dbReference type="SUPFAM" id="SSF52317">
    <property type="entry name" value="Class I glutamine amidotransferase-like"/>
    <property type="match status" value="1"/>
</dbReference>
<evidence type="ECO:0000313" key="3">
    <source>
        <dbReference type="EMBL" id="SMG31628.1"/>
    </source>
</evidence>
<evidence type="ECO:0000259" key="2">
    <source>
        <dbReference type="Pfam" id="PF06283"/>
    </source>
</evidence>
<sequence length="243" mass="27267">MIRNICMALLLLCGFHNSSAQQKVLIFSKTAGFRHQSIPKGAATLRDLLNIESIQSVHSEDANYISTDSLKQFGAVIFLSTTGSILNTAQKEALQGFIRSGKGFVGIHAASDTEYEWPWYGQLVGGYFKSHPAVQEAKLEVVNAKHLSTKSLPKTWIHRDEWYDYKDVQPGLHILMTIDEQSYKGGQMGKFHPVAWFHEFEGGRSFYTGLGHTEESYDVPNFQKHLVGGIRYALGLKKDGSRR</sequence>
<accession>A0A1X7JUY9</accession>
<keyword evidence="4" id="KW-1185">Reference proteome</keyword>
<dbReference type="AlphaFoldDB" id="A0A1X7JUY9"/>
<dbReference type="InterPro" id="IPR029062">
    <property type="entry name" value="Class_I_gatase-like"/>
</dbReference>
<feature type="domain" description="ThuA-like" evidence="2">
    <location>
        <begin position="23"/>
        <end position="233"/>
    </location>
</feature>
<dbReference type="STRING" id="561061.SAMN05660862_2199"/>
<dbReference type="PANTHER" id="PTHR40469:SF2">
    <property type="entry name" value="GALACTOSE-BINDING DOMAIN-LIKE SUPERFAMILY PROTEIN"/>
    <property type="match status" value="1"/>
</dbReference>
<organism evidence="3 4">
    <name type="scientific">Sphingobacterium psychroaquaticum</name>
    <dbReference type="NCBI Taxonomy" id="561061"/>
    <lineage>
        <taxon>Bacteria</taxon>
        <taxon>Pseudomonadati</taxon>
        <taxon>Bacteroidota</taxon>
        <taxon>Sphingobacteriia</taxon>
        <taxon>Sphingobacteriales</taxon>
        <taxon>Sphingobacteriaceae</taxon>
        <taxon>Sphingobacterium</taxon>
    </lineage>
</organism>